<evidence type="ECO:0000256" key="3">
    <source>
        <dbReference type="ARBA" id="ARBA00019905"/>
    </source>
</evidence>
<evidence type="ECO:0000256" key="6">
    <source>
        <dbReference type="RuleBase" id="RU361180"/>
    </source>
</evidence>
<evidence type="ECO:0000256" key="2">
    <source>
        <dbReference type="ARBA" id="ARBA00012757"/>
    </source>
</evidence>
<dbReference type="PANTHER" id="PTHR23403:SF5">
    <property type="entry name" value="TREHALASE"/>
    <property type="match status" value="1"/>
</dbReference>
<keyword evidence="4 6" id="KW-0378">Hydrolase</keyword>
<dbReference type="SUPFAM" id="SSF48208">
    <property type="entry name" value="Six-hairpin glycosidases"/>
    <property type="match status" value="1"/>
</dbReference>
<dbReference type="GO" id="GO:0004555">
    <property type="term" value="F:alpha,alpha-trehalase activity"/>
    <property type="evidence" value="ECO:0007669"/>
    <property type="project" value="UniProtKB-EC"/>
</dbReference>
<evidence type="ECO:0000256" key="1">
    <source>
        <dbReference type="ARBA" id="ARBA00005615"/>
    </source>
</evidence>
<dbReference type="EC" id="3.2.1.28" evidence="2 6"/>
<dbReference type="InterPro" id="IPR018232">
    <property type="entry name" value="Glyco_hydro_37_CS"/>
</dbReference>
<sequence>MACSSFQQATLTVFVLLCLCGSPSVALPSIHEPHELSKNVTRDVAFPSTVEPILDVNSIDASGSSKIKIVNTCDESNSENWFIYCSGKLLEAVMTHRLYEDSKTFVDKPLAKDPNVTIAEFNRRFPMPIREINTNELTNFVNEHFLEEGTELQPCTIPDWKEDPLRLVTIADPVLRQWALELNGIWKNLCREMNPNIQTAPEKYSLLYVPNRFIVPGGRFREFYYWDAYWIIKGLLASGMHETTKLMISNFAHIVEKYGFVPNGGRVYYLQRSQPPLLTPMVYEYYEATRDADFVRTVLPTLEKELLFWDNHRKMNFTMNGKQYEVYQYRTDSNVPRPESYREDVEVTKQYTKESDKRRIWRDIASAAESGWDFSSRWFADHQNMKTIETTNVLPVDLNAFICWNMNILSYLYDEIGDEAHSDQYRTRMSRFRNTFQKVFYVREKSGWYDFNLRSKEHNFQFYPSIAIPLFTKCYHSMNHAQSDRLFNKMEQMGVLNYTGGIPTSLAKSTNQQWDFPNGWSPLNHMIIEGLRKSENSRMQEKAYRLAQKWVLSNYRVFTASGSMWEKYNVIGTQPKSGNGGEYEVQAGFGWTNGAILDLLSTYSDRLSFPSVNAPLLADRATRVLLAEQRPSSTAQVPSVLGATLLAVFALWLF</sequence>
<keyword evidence="5 6" id="KW-0326">Glycosidase</keyword>
<evidence type="ECO:0000313" key="8">
    <source>
        <dbReference type="EMBL" id="KAK0394558.1"/>
    </source>
</evidence>
<dbReference type="Proteomes" id="UP001175271">
    <property type="component" value="Unassembled WGS sequence"/>
</dbReference>
<organism evidence="8 9">
    <name type="scientific">Steinernema hermaphroditum</name>
    <dbReference type="NCBI Taxonomy" id="289476"/>
    <lineage>
        <taxon>Eukaryota</taxon>
        <taxon>Metazoa</taxon>
        <taxon>Ecdysozoa</taxon>
        <taxon>Nematoda</taxon>
        <taxon>Chromadorea</taxon>
        <taxon>Rhabditida</taxon>
        <taxon>Tylenchina</taxon>
        <taxon>Panagrolaimomorpha</taxon>
        <taxon>Strongyloidoidea</taxon>
        <taxon>Steinernematidae</taxon>
        <taxon>Steinernema</taxon>
    </lineage>
</organism>
<comment type="caution">
    <text evidence="8">The sequence shown here is derived from an EMBL/GenBank/DDBJ whole genome shotgun (WGS) entry which is preliminary data.</text>
</comment>
<comment type="catalytic activity">
    <reaction evidence="6">
        <text>alpha,alpha-trehalose + H2O = alpha-D-glucose + beta-D-glucose</text>
        <dbReference type="Rhea" id="RHEA:32675"/>
        <dbReference type="ChEBI" id="CHEBI:15377"/>
        <dbReference type="ChEBI" id="CHEBI:15903"/>
        <dbReference type="ChEBI" id="CHEBI:16551"/>
        <dbReference type="ChEBI" id="CHEBI:17925"/>
        <dbReference type="EC" id="3.2.1.28"/>
    </reaction>
</comment>
<accession>A0AA39GXG8</accession>
<name>A0AA39GXG8_9BILA</name>
<evidence type="ECO:0000256" key="5">
    <source>
        <dbReference type="ARBA" id="ARBA00023295"/>
    </source>
</evidence>
<reference evidence="8" key="1">
    <citation type="submission" date="2023-06" db="EMBL/GenBank/DDBJ databases">
        <title>Genomic analysis of the entomopathogenic nematode Steinernema hermaphroditum.</title>
        <authorList>
            <person name="Schwarz E.M."/>
            <person name="Heppert J.K."/>
            <person name="Baniya A."/>
            <person name="Schwartz H.T."/>
            <person name="Tan C.-H."/>
            <person name="Antoshechkin I."/>
            <person name="Sternberg P.W."/>
            <person name="Goodrich-Blair H."/>
            <person name="Dillman A.R."/>
        </authorList>
    </citation>
    <scope>NUCLEOTIDE SEQUENCE</scope>
    <source>
        <strain evidence="8">PS9179</strain>
        <tissue evidence="8">Whole animal</tissue>
    </source>
</reference>
<evidence type="ECO:0000256" key="7">
    <source>
        <dbReference type="SAM" id="SignalP"/>
    </source>
</evidence>
<dbReference type="PROSITE" id="PS00927">
    <property type="entry name" value="TREHALASE_1"/>
    <property type="match status" value="1"/>
</dbReference>
<evidence type="ECO:0000256" key="4">
    <source>
        <dbReference type="ARBA" id="ARBA00022801"/>
    </source>
</evidence>
<dbReference type="Gene3D" id="1.50.10.10">
    <property type="match status" value="1"/>
</dbReference>
<feature type="signal peptide" evidence="7">
    <location>
        <begin position="1"/>
        <end position="26"/>
    </location>
</feature>
<protein>
    <recommendedName>
        <fullName evidence="3 6">Trehalase</fullName>
        <ecNumber evidence="2 6">3.2.1.28</ecNumber>
    </recommendedName>
    <alternativeName>
        <fullName evidence="6">Alpha-trehalose glucohydrolase</fullName>
    </alternativeName>
</protein>
<dbReference type="InterPro" id="IPR008928">
    <property type="entry name" value="6-hairpin_glycosidase_sf"/>
</dbReference>
<dbReference type="Pfam" id="PF01204">
    <property type="entry name" value="Trehalase"/>
    <property type="match status" value="1"/>
</dbReference>
<feature type="chain" id="PRO_5041274243" description="Trehalase" evidence="7">
    <location>
        <begin position="27"/>
        <end position="654"/>
    </location>
</feature>
<dbReference type="InterPro" id="IPR001661">
    <property type="entry name" value="Glyco_hydro_37"/>
</dbReference>
<dbReference type="AlphaFoldDB" id="A0AA39GXG8"/>
<evidence type="ECO:0000313" key="9">
    <source>
        <dbReference type="Proteomes" id="UP001175271"/>
    </source>
</evidence>
<gene>
    <name evidence="8" type="ORF">QR680_000804</name>
</gene>
<dbReference type="InterPro" id="IPR012341">
    <property type="entry name" value="6hp_glycosidase-like_sf"/>
</dbReference>
<dbReference type="PANTHER" id="PTHR23403">
    <property type="entry name" value="TREHALASE"/>
    <property type="match status" value="1"/>
</dbReference>
<comment type="similarity">
    <text evidence="1 6">Belongs to the glycosyl hydrolase 37 family.</text>
</comment>
<dbReference type="GO" id="GO:0005993">
    <property type="term" value="P:trehalose catabolic process"/>
    <property type="evidence" value="ECO:0007669"/>
    <property type="project" value="TreeGrafter"/>
</dbReference>
<dbReference type="PRINTS" id="PR00744">
    <property type="entry name" value="GLHYDRLASE37"/>
</dbReference>
<proteinExistence type="inferred from homology"/>
<dbReference type="EMBL" id="JAUCMV010000005">
    <property type="protein sequence ID" value="KAK0394558.1"/>
    <property type="molecule type" value="Genomic_DNA"/>
</dbReference>
<dbReference type="PROSITE" id="PS00928">
    <property type="entry name" value="TREHALASE_2"/>
    <property type="match status" value="1"/>
</dbReference>
<keyword evidence="9" id="KW-1185">Reference proteome</keyword>
<keyword evidence="7" id="KW-0732">Signal</keyword>